<reference evidence="2" key="1">
    <citation type="submission" date="2016-10" db="EMBL/GenBank/DDBJ databases">
        <authorList>
            <person name="Varghese N."/>
            <person name="Submissions S."/>
        </authorList>
    </citation>
    <scope>NUCLEOTIDE SEQUENCE [LARGE SCALE GENOMIC DNA]</scope>
    <source>
        <strain evidence="2">DSM 14807</strain>
    </source>
</reference>
<dbReference type="SUPFAM" id="SSF56935">
    <property type="entry name" value="Porins"/>
    <property type="match status" value="1"/>
</dbReference>
<sequence>MQRSFLWMGCCLVLAYYQGIGQARTYVNEFLNLGAGARGLAMGTAQVAVTDNATSGYWNPAGLTRLDAPQLSLMHAAYFSGIGNYDFASAALPLSSQHDVLGFTLLRFAVDDIPNTLYLVNPDGSVNYDQVTTFSAADYALLCSYARNIPLEQSGDDARTLQVGGNVKIIHRVVGTFASSWGFGLDAGLQYRLPHWIFGLMLKDITTTFNAWTFHFTDAEKQILFLTENDIPVKSTEITMPQLIPAVAWDMQIREKWHVLIETDIAVTTDGKRNTLISGKRISLDPRMGLELSYRHMVFVRAGISHLQRTQDDADTTGRHQIWISQPAVGAGFQVKGFQLSYAFTNLANQSQPLYSHIFSLDIDIPHKKKLAAY</sequence>
<dbReference type="AlphaFoldDB" id="A0A1I7NFJ4"/>
<dbReference type="Proteomes" id="UP000199537">
    <property type="component" value="Unassembled WGS sequence"/>
</dbReference>
<dbReference type="STRING" id="1393122.SAMN05660895_1685"/>
<accession>A0A1I7NFJ4</accession>
<keyword evidence="2" id="KW-1185">Reference proteome</keyword>
<dbReference type="EMBL" id="FPCJ01000001">
    <property type="protein sequence ID" value="SFV33410.1"/>
    <property type="molecule type" value="Genomic_DNA"/>
</dbReference>
<dbReference type="Gene3D" id="2.40.160.60">
    <property type="entry name" value="Outer membrane protein transport protein (OMPP1/FadL/TodX)"/>
    <property type="match status" value="1"/>
</dbReference>
<evidence type="ECO:0000313" key="2">
    <source>
        <dbReference type="Proteomes" id="UP000199537"/>
    </source>
</evidence>
<organism evidence="1 2">
    <name type="scientific">Thermoflavifilum thermophilum</name>
    <dbReference type="NCBI Taxonomy" id="1393122"/>
    <lineage>
        <taxon>Bacteria</taxon>
        <taxon>Pseudomonadati</taxon>
        <taxon>Bacteroidota</taxon>
        <taxon>Chitinophagia</taxon>
        <taxon>Chitinophagales</taxon>
        <taxon>Chitinophagaceae</taxon>
        <taxon>Thermoflavifilum</taxon>
    </lineage>
</organism>
<dbReference type="OrthoDB" id="9808507at2"/>
<gene>
    <name evidence="1" type="ORF">SAMN05660895_1685</name>
</gene>
<evidence type="ECO:0000313" key="1">
    <source>
        <dbReference type="EMBL" id="SFV33410.1"/>
    </source>
</evidence>
<protein>
    <recommendedName>
        <fullName evidence="3">Long-chain fatty acid transport protein</fullName>
    </recommendedName>
</protein>
<evidence type="ECO:0008006" key="3">
    <source>
        <dbReference type="Google" id="ProtNLM"/>
    </source>
</evidence>
<dbReference type="RefSeq" id="WP_092459763.1">
    <property type="nucleotide sequence ID" value="NZ_FPCJ01000001.1"/>
</dbReference>
<proteinExistence type="predicted"/>
<name>A0A1I7NFJ4_9BACT</name>